<evidence type="ECO:0000313" key="2">
    <source>
        <dbReference type="Proteomes" id="UP000322000"/>
    </source>
</evidence>
<sequence length="442" mass="51598">MLRNSRKVLLQNSVRPIIYHKKTFLTQEYKCTEAWKKMNSSPVFNKININDFYNVVDQNYTSKGVISAIDVDIFANAIKDSSHLEELKDMLHKLRLSAETGNMLESTRQATVRNYMEFGDINELVEILKNPLNFGVFLDYYSANILLDNLITTANYEQAARVAALMMLQEEYDNDITCTLCQYACLKYITNYVPPEPVPAPPEQKNKKVEEIKIRIKFLRNPYFDDHFDIQDTFTLSGKTLAWISERVKDNLSNNLQIIGWLIYRKFDKLSAFCETISKEKSFKVYAEVLKLLQRETGIVDAESKPVLENCFAILNKVQQTPSDVSLEESLKNAIENAINKSHKNDVSNQEQLYSSWSKIREEKLAEQAQRLDRARRLQLVQEKQKELETEEQKLWFFENEDKIDLQIEEKEKLVDKSTLKKKVTKTTDENYIPPEIRPKKK</sequence>
<dbReference type="RefSeq" id="XP_026747074.1">
    <property type="nucleotide sequence ID" value="XM_026891273.1"/>
</dbReference>
<name>A0A7E5X338_TRINI</name>
<accession>A0A7E5X338</accession>
<dbReference type="GeneID" id="113508315"/>
<protein>
    <submittedName>
        <fullName evidence="3">Uncharacterized protein LOC113508315</fullName>
    </submittedName>
</protein>
<keyword evidence="2" id="KW-1185">Reference proteome</keyword>
<gene>
    <name evidence="3" type="primary">LOC113508315</name>
</gene>
<dbReference type="AlphaFoldDB" id="A0A7E5X338"/>
<dbReference type="PANTHER" id="PTHR21393:SF0">
    <property type="entry name" value="SMALL RIBOSOMAL SUBUNIT PROTEIN MS27"/>
    <property type="match status" value="1"/>
</dbReference>
<evidence type="ECO:0000313" key="3">
    <source>
        <dbReference type="RefSeq" id="XP_026747074.1"/>
    </source>
</evidence>
<proteinExistence type="predicted"/>
<dbReference type="InParanoid" id="A0A7E5X338"/>
<dbReference type="Proteomes" id="UP000322000">
    <property type="component" value="Chromosome 2"/>
</dbReference>
<organism evidence="2 3">
    <name type="scientific">Trichoplusia ni</name>
    <name type="common">Cabbage looper</name>
    <dbReference type="NCBI Taxonomy" id="7111"/>
    <lineage>
        <taxon>Eukaryota</taxon>
        <taxon>Metazoa</taxon>
        <taxon>Ecdysozoa</taxon>
        <taxon>Arthropoda</taxon>
        <taxon>Hexapoda</taxon>
        <taxon>Insecta</taxon>
        <taxon>Pterygota</taxon>
        <taxon>Neoptera</taxon>
        <taxon>Endopterygota</taxon>
        <taxon>Lepidoptera</taxon>
        <taxon>Glossata</taxon>
        <taxon>Ditrysia</taxon>
        <taxon>Noctuoidea</taxon>
        <taxon>Noctuidae</taxon>
        <taxon>Plusiinae</taxon>
        <taxon>Trichoplusia</taxon>
    </lineage>
</organism>
<dbReference type="InterPro" id="IPR019266">
    <property type="entry name" value="Ribosomal_mS27"/>
</dbReference>
<evidence type="ECO:0000256" key="1">
    <source>
        <dbReference type="ARBA" id="ARBA00004173"/>
    </source>
</evidence>
<dbReference type="KEGG" id="tnl:113508315"/>
<dbReference type="GO" id="GO:0005739">
    <property type="term" value="C:mitochondrion"/>
    <property type="evidence" value="ECO:0007669"/>
    <property type="project" value="UniProtKB-SubCell"/>
</dbReference>
<dbReference type="PANTHER" id="PTHR21393">
    <property type="entry name" value="MITOCHONDRIAL 28S RIBOSOMAL PROTEIN S27"/>
    <property type="match status" value="1"/>
</dbReference>
<dbReference type="InterPro" id="IPR034913">
    <property type="entry name" value="mS27/PTCD2"/>
</dbReference>
<comment type="subcellular location">
    <subcellularLocation>
        <location evidence="1">Mitochondrion</location>
    </subcellularLocation>
</comment>
<dbReference type="Pfam" id="PF10037">
    <property type="entry name" value="MRP-S27"/>
    <property type="match status" value="1"/>
</dbReference>
<dbReference type="OrthoDB" id="19830at2759"/>
<reference evidence="3" key="1">
    <citation type="submission" date="2025-08" db="UniProtKB">
        <authorList>
            <consortium name="RefSeq"/>
        </authorList>
    </citation>
    <scope>IDENTIFICATION</scope>
</reference>
<dbReference type="FunCoup" id="A0A7E5X338">
    <property type="interactions" value="538"/>
</dbReference>